<dbReference type="Proteomes" id="UP000885660">
    <property type="component" value="Unassembled WGS sequence"/>
</dbReference>
<protein>
    <submittedName>
        <fullName evidence="1">Uncharacterized protein</fullName>
    </submittedName>
</protein>
<proteinExistence type="predicted"/>
<name>A0A7V0MZS8_UNCAE</name>
<gene>
    <name evidence="1" type="ORF">ENG47_00050</name>
</gene>
<evidence type="ECO:0000313" key="1">
    <source>
        <dbReference type="EMBL" id="HDN84131.1"/>
    </source>
</evidence>
<dbReference type="EMBL" id="DRBC01000005">
    <property type="protein sequence ID" value="HDN84131.1"/>
    <property type="molecule type" value="Genomic_DNA"/>
</dbReference>
<reference evidence="1" key="1">
    <citation type="journal article" date="2020" name="mSystems">
        <title>Genome- and Community-Level Interaction Insights into Carbon Utilization and Element Cycling Functions of Hydrothermarchaeota in Hydrothermal Sediment.</title>
        <authorList>
            <person name="Zhou Z."/>
            <person name="Liu Y."/>
            <person name="Xu W."/>
            <person name="Pan J."/>
            <person name="Luo Z.H."/>
            <person name="Li M."/>
        </authorList>
    </citation>
    <scope>NUCLEOTIDE SEQUENCE [LARGE SCALE GENOMIC DNA]</scope>
    <source>
        <strain evidence="1">HyVt-219</strain>
    </source>
</reference>
<sequence length="74" mass="8789">MQKLWGYKDKSNFGKYTYKREGLLDKIPHISPIKGVIIVRGKDYKKIFEFLKDKADIFSRRIILTAKDKKKLKV</sequence>
<comment type="caution">
    <text evidence="1">The sequence shown here is derived from an EMBL/GenBank/DDBJ whole genome shotgun (WGS) entry which is preliminary data.</text>
</comment>
<accession>A0A7V0MZS8</accession>
<organism evidence="1">
    <name type="scientific">Aerophobetes bacterium</name>
    <dbReference type="NCBI Taxonomy" id="2030807"/>
    <lineage>
        <taxon>Bacteria</taxon>
        <taxon>Candidatus Aerophobota</taxon>
    </lineage>
</organism>
<dbReference type="AlphaFoldDB" id="A0A7V0MZS8"/>